<dbReference type="HOGENOM" id="CLU_1372424_0_0_1"/>
<dbReference type="eggNOG" id="ENOG502S2IS">
    <property type="taxonomic scope" value="Eukaryota"/>
</dbReference>
<feature type="compositionally biased region" description="Basic and acidic residues" evidence="8">
    <location>
        <begin position="44"/>
        <end position="54"/>
    </location>
</feature>
<dbReference type="GO" id="GO:0051880">
    <property type="term" value="F:G-quadruplex DNA binding"/>
    <property type="evidence" value="ECO:0007669"/>
    <property type="project" value="EnsemblFungi"/>
</dbReference>
<accession>G0VFC8</accession>
<dbReference type="InterPro" id="IPR028160">
    <property type="entry name" value="Slx9-like"/>
</dbReference>
<comment type="subunit">
    <text evidence="3">Interacts with the 35S, 23S and 20S pre-rRNAs and with the U3 snoRNA.</text>
</comment>
<dbReference type="InParanoid" id="G0VFC8"/>
<dbReference type="OMA" id="PKAYLHQ"/>
<sequence>MVAKKRNTLRNKAASRAATNGSGSDDHDQSVFDLPPDPKAYLHQARETKKEKQMNKQQNFLERMKMKANGDGNLEGISKSSIRRRKRKMREDLKPKMYDLLTSLQQESDLRDHVLADDRKDDNNEDEMVVDSVTKITKSAAYSHITSGKPMEPGSVIMKKNQPNIRNQKGAKAISQKESARFNQVLTNQSFQQNPFGSLREIIKMQKK</sequence>
<evidence type="ECO:0000256" key="4">
    <source>
        <dbReference type="ARBA" id="ARBA00021321"/>
    </source>
</evidence>
<dbReference type="OrthoDB" id="4068648at2759"/>
<dbReference type="EMBL" id="HE576756">
    <property type="protein sequence ID" value="CCC70194.1"/>
    <property type="molecule type" value="Genomic_DNA"/>
</dbReference>
<name>G0VFC8_NAUCA</name>
<dbReference type="GO" id="GO:0030686">
    <property type="term" value="C:90S preribosome"/>
    <property type="evidence" value="ECO:0007669"/>
    <property type="project" value="EnsemblFungi"/>
</dbReference>
<dbReference type="Pfam" id="PF15341">
    <property type="entry name" value="SLX9"/>
    <property type="match status" value="1"/>
</dbReference>
<evidence type="ECO:0000256" key="2">
    <source>
        <dbReference type="ARBA" id="ARBA00011022"/>
    </source>
</evidence>
<dbReference type="Proteomes" id="UP000001640">
    <property type="component" value="Chromosome 5"/>
</dbReference>
<dbReference type="STRING" id="1064592.G0VFC8"/>
<evidence type="ECO:0000256" key="1">
    <source>
        <dbReference type="ARBA" id="ARBA00004604"/>
    </source>
</evidence>
<keyword evidence="5" id="KW-0690">Ribosome biogenesis</keyword>
<evidence type="ECO:0000313" key="10">
    <source>
        <dbReference type="Proteomes" id="UP000001640"/>
    </source>
</evidence>
<evidence type="ECO:0000256" key="6">
    <source>
        <dbReference type="ARBA" id="ARBA00023242"/>
    </source>
</evidence>
<evidence type="ECO:0000256" key="7">
    <source>
        <dbReference type="ARBA" id="ARBA00025083"/>
    </source>
</evidence>
<dbReference type="FunCoup" id="G0VFC8">
    <property type="interactions" value="306"/>
</dbReference>
<keyword evidence="6" id="KW-0539">Nucleus</keyword>
<proteinExistence type="inferred from homology"/>
<evidence type="ECO:0000313" key="9">
    <source>
        <dbReference type="EMBL" id="CCC70194.1"/>
    </source>
</evidence>
<comment type="function">
    <text evidence="7">Involved in ribosome biogenesis. Required for normal pre-rRNA processing in internal transcribed spacer 1 (ITS1). May be involved in the movements of the replication forks.</text>
</comment>
<dbReference type="GO" id="GO:0032040">
    <property type="term" value="C:small-subunit processome"/>
    <property type="evidence" value="ECO:0007669"/>
    <property type="project" value="EnsemblFungi"/>
</dbReference>
<dbReference type="AlphaFoldDB" id="G0VFC8"/>
<dbReference type="GO" id="GO:0030688">
    <property type="term" value="C:preribosome, small subunit precursor"/>
    <property type="evidence" value="ECO:0007669"/>
    <property type="project" value="EnsemblFungi"/>
</dbReference>
<feature type="region of interest" description="Disordered" evidence="8">
    <location>
        <begin position="1"/>
        <end position="91"/>
    </location>
</feature>
<protein>
    <recommendedName>
        <fullName evidence="4">Ribosome biogenesis protein SLX9</fullName>
    </recommendedName>
</protein>
<reference key="2">
    <citation type="submission" date="2011-08" db="EMBL/GenBank/DDBJ databases">
        <title>Genome sequence of Naumovozyma castellii.</title>
        <authorList>
            <person name="Gordon J.L."/>
            <person name="Armisen D."/>
            <person name="Proux-Wera E."/>
            <person name="OhEigeartaigh S.S."/>
            <person name="Byrne K.P."/>
            <person name="Wolfe K.H."/>
        </authorList>
    </citation>
    <scope>NUCLEOTIDE SEQUENCE</scope>
    <source>
        <strain>Type strain:CBS 4309</strain>
    </source>
</reference>
<dbReference type="GO" id="GO:0000056">
    <property type="term" value="P:ribosomal small subunit export from nucleus"/>
    <property type="evidence" value="ECO:0007669"/>
    <property type="project" value="EnsemblFungi"/>
</dbReference>
<dbReference type="KEGG" id="ncs:NCAS_0E01240"/>
<gene>
    <name evidence="9" type="primary">NCAS0E01240</name>
    <name evidence="9" type="ordered locus">NCAS_0E01240</name>
</gene>
<evidence type="ECO:0000256" key="8">
    <source>
        <dbReference type="SAM" id="MobiDB-lite"/>
    </source>
</evidence>
<dbReference type="RefSeq" id="XP_003676554.1">
    <property type="nucleotide sequence ID" value="XM_003676506.1"/>
</dbReference>
<keyword evidence="10" id="KW-1185">Reference proteome</keyword>
<comment type="similarity">
    <text evidence="2">Belongs to the SLX9 family.</text>
</comment>
<organism evidence="9 10">
    <name type="scientific">Naumovozyma castellii</name>
    <name type="common">Yeast</name>
    <name type="synonym">Saccharomyces castellii</name>
    <dbReference type="NCBI Taxonomy" id="27288"/>
    <lineage>
        <taxon>Eukaryota</taxon>
        <taxon>Fungi</taxon>
        <taxon>Dikarya</taxon>
        <taxon>Ascomycota</taxon>
        <taxon>Saccharomycotina</taxon>
        <taxon>Saccharomycetes</taxon>
        <taxon>Saccharomycetales</taxon>
        <taxon>Saccharomycetaceae</taxon>
        <taxon>Naumovozyma</taxon>
    </lineage>
</organism>
<dbReference type="GeneID" id="96903826"/>
<evidence type="ECO:0000256" key="5">
    <source>
        <dbReference type="ARBA" id="ARBA00022517"/>
    </source>
</evidence>
<evidence type="ECO:0000256" key="3">
    <source>
        <dbReference type="ARBA" id="ARBA00011523"/>
    </source>
</evidence>
<dbReference type="GO" id="GO:0000462">
    <property type="term" value="P:maturation of SSU-rRNA from tricistronic rRNA transcript (SSU-rRNA, 5.8S rRNA, LSU-rRNA)"/>
    <property type="evidence" value="ECO:0007669"/>
    <property type="project" value="EnsemblFungi"/>
</dbReference>
<reference evidence="9 10" key="1">
    <citation type="journal article" date="2011" name="Proc. Natl. Acad. Sci. U.S.A.">
        <title>Evolutionary erosion of yeast sex chromosomes by mating-type switching accidents.</title>
        <authorList>
            <person name="Gordon J.L."/>
            <person name="Armisen D."/>
            <person name="Proux-Wera E."/>
            <person name="Oheigeartaigh S.S."/>
            <person name="Byrne K.P."/>
            <person name="Wolfe K.H."/>
        </authorList>
    </citation>
    <scope>NUCLEOTIDE SEQUENCE [LARGE SCALE GENOMIC DNA]</scope>
    <source>
        <strain evidence="10">ATCC 76901 / BCRC 22586 / CBS 4309 / NBRC 1992 / NRRL Y-12630</strain>
    </source>
</reference>
<comment type="subcellular location">
    <subcellularLocation>
        <location evidence="1">Nucleus</location>
        <location evidence="1">Nucleolus</location>
    </subcellularLocation>
</comment>